<evidence type="ECO:0000256" key="3">
    <source>
        <dbReference type="ARBA" id="ARBA00022801"/>
    </source>
</evidence>
<evidence type="ECO:0000256" key="5">
    <source>
        <dbReference type="SAM" id="MobiDB-lite"/>
    </source>
</evidence>
<dbReference type="InterPro" id="IPR038765">
    <property type="entry name" value="Papain-like_cys_pep_sf"/>
</dbReference>
<dbReference type="SUPFAM" id="SSF54001">
    <property type="entry name" value="Cysteine proteinases"/>
    <property type="match status" value="1"/>
</dbReference>
<gene>
    <name evidence="8" type="ORF">ABS362_02770</name>
</gene>
<evidence type="ECO:0000259" key="7">
    <source>
        <dbReference type="PROSITE" id="PS51935"/>
    </source>
</evidence>
<feature type="domain" description="NlpC/P60" evidence="7">
    <location>
        <begin position="81"/>
        <end position="209"/>
    </location>
</feature>
<keyword evidence="4" id="KW-0788">Thiol protease</keyword>
<keyword evidence="3" id="KW-0378">Hydrolase</keyword>
<evidence type="ECO:0000313" key="8">
    <source>
        <dbReference type="EMBL" id="MER2996450.1"/>
    </source>
</evidence>
<protein>
    <submittedName>
        <fullName evidence="8">C40 family peptidase</fullName>
    </submittedName>
</protein>
<keyword evidence="2" id="KW-0645">Protease</keyword>
<sequence length="210" mass="23932">MRTAFTTSLLFIFFILLMASCQSSGPVFSKRGETYKSAREIAEEKRQERRARKLARKNGNNDRPLASKDRTSRTRVKRNLDKDIETVIETARSYTGVPYRWGGTTRVGMDCSGLLCTSFESIDVKLPRTSDEQSRFGKEVRVKDLQEGDLVFFGANRNSRQITHVGMVTEVIDDNNIRFIHASTSLGVIENNLFAEHYQKIFIKAVRPSI</sequence>
<feature type="signal peptide" evidence="6">
    <location>
        <begin position="1"/>
        <end position="24"/>
    </location>
</feature>
<dbReference type="EMBL" id="JBEOKT010000002">
    <property type="protein sequence ID" value="MER2996450.1"/>
    <property type="molecule type" value="Genomic_DNA"/>
</dbReference>
<dbReference type="PANTHER" id="PTHR47053">
    <property type="entry name" value="MUREIN DD-ENDOPEPTIDASE MEPH-RELATED"/>
    <property type="match status" value="1"/>
</dbReference>
<evidence type="ECO:0000256" key="4">
    <source>
        <dbReference type="ARBA" id="ARBA00022807"/>
    </source>
</evidence>
<keyword evidence="6" id="KW-0732">Signal</keyword>
<dbReference type="Pfam" id="PF00877">
    <property type="entry name" value="NLPC_P60"/>
    <property type="match status" value="1"/>
</dbReference>
<name>A0ABV1RQ20_9BACT</name>
<dbReference type="Gene3D" id="3.90.1720.10">
    <property type="entry name" value="endopeptidase domain like (from Nostoc punctiforme)"/>
    <property type="match status" value="1"/>
</dbReference>
<evidence type="ECO:0000313" key="9">
    <source>
        <dbReference type="Proteomes" id="UP001476807"/>
    </source>
</evidence>
<evidence type="ECO:0000256" key="2">
    <source>
        <dbReference type="ARBA" id="ARBA00022670"/>
    </source>
</evidence>
<reference evidence="8 9" key="1">
    <citation type="submission" date="2024-06" db="EMBL/GenBank/DDBJ databases">
        <title>Pontibacter populi HYL7-15.</title>
        <authorList>
            <person name="Kim M.K."/>
        </authorList>
    </citation>
    <scope>NUCLEOTIDE SEQUENCE [LARGE SCALE GENOMIC DNA]</scope>
    <source>
        <strain evidence="8 9">HYL7-15</strain>
    </source>
</reference>
<accession>A0ABV1RQ20</accession>
<feature type="compositionally biased region" description="Basic and acidic residues" evidence="5">
    <location>
        <begin position="65"/>
        <end position="76"/>
    </location>
</feature>
<dbReference type="PANTHER" id="PTHR47053:SF1">
    <property type="entry name" value="MUREIN DD-ENDOPEPTIDASE MEPH-RELATED"/>
    <property type="match status" value="1"/>
</dbReference>
<dbReference type="InterPro" id="IPR051202">
    <property type="entry name" value="Peptidase_C40"/>
</dbReference>
<comment type="caution">
    <text evidence="8">The sequence shown here is derived from an EMBL/GenBank/DDBJ whole genome shotgun (WGS) entry which is preliminary data.</text>
</comment>
<dbReference type="PROSITE" id="PS51257">
    <property type="entry name" value="PROKAR_LIPOPROTEIN"/>
    <property type="match status" value="1"/>
</dbReference>
<comment type="similarity">
    <text evidence="1">Belongs to the peptidase C40 family.</text>
</comment>
<dbReference type="PROSITE" id="PS51935">
    <property type="entry name" value="NLPC_P60"/>
    <property type="match status" value="1"/>
</dbReference>
<organism evidence="8 9">
    <name type="scientific">Pontibacter populi</name>
    <dbReference type="NCBI Taxonomy" id="890055"/>
    <lineage>
        <taxon>Bacteria</taxon>
        <taxon>Pseudomonadati</taxon>
        <taxon>Bacteroidota</taxon>
        <taxon>Cytophagia</taxon>
        <taxon>Cytophagales</taxon>
        <taxon>Hymenobacteraceae</taxon>
        <taxon>Pontibacter</taxon>
    </lineage>
</organism>
<feature type="region of interest" description="Disordered" evidence="5">
    <location>
        <begin position="46"/>
        <end position="76"/>
    </location>
</feature>
<feature type="chain" id="PRO_5045335168" evidence="6">
    <location>
        <begin position="25"/>
        <end position="210"/>
    </location>
</feature>
<proteinExistence type="inferred from homology"/>
<evidence type="ECO:0000256" key="1">
    <source>
        <dbReference type="ARBA" id="ARBA00007074"/>
    </source>
</evidence>
<dbReference type="RefSeq" id="WP_350410757.1">
    <property type="nucleotide sequence ID" value="NZ_JBEOKT010000002.1"/>
</dbReference>
<evidence type="ECO:0000256" key="6">
    <source>
        <dbReference type="SAM" id="SignalP"/>
    </source>
</evidence>
<keyword evidence="9" id="KW-1185">Reference proteome</keyword>
<dbReference type="InterPro" id="IPR000064">
    <property type="entry name" value="NLP_P60_dom"/>
</dbReference>
<dbReference type="Proteomes" id="UP001476807">
    <property type="component" value="Unassembled WGS sequence"/>
</dbReference>